<protein>
    <submittedName>
        <fullName evidence="2">Uncharacterized protein</fullName>
    </submittedName>
</protein>
<name>A0ABP7TZJ8_9SPHN</name>
<accession>A0ABP7TZJ8</accession>
<organism evidence="2 3">
    <name type="scientific">Sphingomonas rosea</name>
    <dbReference type="NCBI Taxonomy" id="335605"/>
    <lineage>
        <taxon>Bacteria</taxon>
        <taxon>Pseudomonadati</taxon>
        <taxon>Pseudomonadota</taxon>
        <taxon>Alphaproteobacteria</taxon>
        <taxon>Sphingomonadales</taxon>
        <taxon>Sphingomonadaceae</taxon>
        <taxon>Sphingomonas</taxon>
    </lineage>
</organism>
<comment type="caution">
    <text evidence="2">The sequence shown here is derived from an EMBL/GenBank/DDBJ whole genome shotgun (WGS) entry which is preliminary data.</text>
</comment>
<gene>
    <name evidence="2" type="ORF">GCM10022281_11590</name>
</gene>
<keyword evidence="1" id="KW-0472">Membrane</keyword>
<feature type="transmembrane region" description="Helical" evidence="1">
    <location>
        <begin position="26"/>
        <end position="47"/>
    </location>
</feature>
<dbReference type="EMBL" id="BAABBR010000001">
    <property type="protein sequence ID" value="GAA4033471.1"/>
    <property type="molecule type" value="Genomic_DNA"/>
</dbReference>
<evidence type="ECO:0000313" key="3">
    <source>
        <dbReference type="Proteomes" id="UP001424459"/>
    </source>
</evidence>
<evidence type="ECO:0000313" key="2">
    <source>
        <dbReference type="EMBL" id="GAA4033471.1"/>
    </source>
</evidence>
<feature type="transmembrane region" description="Helical" evidence="1">
    <location>
        <begin position="129"/>
        <end position="146"/>
    </location>
</feature>
<keyword evidence="1" id="KW-0812">Transmembrane</keyword>
<feature type="transmembrane region" description="Helical" evidence="1">
    <location>
        <begin position="73"/>
        <end position="91"/>
    </location>
</feature>
<proteinExistence type="predicted"/>
<keyword evidence="3" id="KW-1185">Reference proteome</keyword>
<dbReference type="Proteomes" id="UP001424459">
    <property type="component" value="Unassembled WGS sequence"/>
</dbReference>
<feature type="transmembrane region" description="Helical" evidence="1">
    <location>
        <begin position="98"/>
        <end position="117"/>
    </location>
</feature>
<evidence type="ECO:0000256" key="1">
    <source>
        <dbReference type="SAM" id="Phobius"/>
    </source>
</evidence>
<keyword evidence="1" id="KW-1133">Transmembrane helix</keyword>
<reference evidence="3" key="1">
    <citation type="journal article" date="2019" name="Int. J. Syst. Evol. Microbiol.">
        <title>The Global Catalogue of Microorganisms (GCM) 10K type strain sequencing project: providing services to taxonomists for standard genome sequencing and annotation.</title>
        <authorList>
            <consortium name="The Broad Institute Genomics Platform"/>
            <consortium name="The Broad Institute Genome Sequencing Center for Infectious Disease"/>
            <person name="Wu L."/>
            <person name="Ma J."/>
        </authorList>
    </citation>
    <scope>NUCLEOTIDE SEQUENCE [LARGE SCALE GENOMIC DNA]</scope>
    <source>
        <strain evidence="3">JCM 17564</strain>
    </source>
</reference>
<sequence>MLAAFSRGRMTMTDTTAFRPQPFRGWYWAAAIGVLLFMLAGVAGYLMTVTADPASVPADQRALMEVMPKWQTAVYAIAVWSGLAGAVGLLLRKRWAVPLLFVSLLGAIGTFLPFAVVPAVRELATEGNGVAAVIVIALCWTSFWFGRHSAQRGWLA</sequence>